<dbReference type="OrthoDB" id="337038at2759"/>
<proteinExistence type="inferred from homology"/>
<name>A0A9N9XM53_PHYSR</name>
<dbReference type="PANTHER" id="PTHR10334">
    <property type="entry name" value="CYSTEINE-RICH SECRETORY PROTEIN-RELATED"/>
    <property type="match status" value="1"/>
</dbReference>
<dbReference type="InterPro" id="IPR042076">
    <property type="entry name" value="Crisp-like_dom"/>
</dbReference>
<dbReference type="InterPro" id="IPR002413">
    <property type="entry name" value="V5_allergen-like"/>
</dbReference>
<evidence type="ECO:0000256" key="5">
    <source>
        <dbReference type="PROSITE-ProRule" id="PRU01005"/>
    </source>
</evidence>
<dbReference type="Pfam" id="PF08562">
    <property type="entry name" value="Crisp"/>
    <property type="match status" value="1"/>
</dbReference>
<evidence type="ECO:0000313" key="8">
    <source>
        <dbReference type="EMBL" id="CAG9854368.1"/>
    </source>
</evidence>
<dbReference type="InterPro" id="IPR013871">
    <property type="entry name" value="Cysteine_rich_secretory"/>
</dbReference>
<dbReference type="PROSITE" id="PS01009">
    <property type="entry name" value="CRISP_1"/>
    <property type="match status" value="1"/>
</dbReference>
<evidence type="ECO:0000313" key="9">
    <source>
        <dbReference type="Proteomes" id="UP001153712"/>
    </source>
</evidence>
<feature type="chain" id="PRO_5040294962" description="ShKT domain-containing protein" evidence="6">
    <location>
        <begin position="19"/>
        <end position="276"/>
    </location>
</feature>
<dbReference type="PRINTS" id="PR00837">
    <property type="entry name" value="V5TPXLIKE"/>
</dbReference>
<dbReference type="EMBL" id="OU900094">
    <property type="protein sequence ID" value="CAG9854368.1"/>
    <property type="molecule type" value="Genomic_DNA"/>
</dbReference>
<reference evidence="8" key="1">
    <citation type="submission" date="2022-01" db="EMBL/GenBank/DDBJ databases">
        <authorList>
            <person name="King R."/>
        </authorList>
    </citation>
    <scope>NUCLEOTIDE SEQUENCE</scope>
</reference>
<organism evidence="8 9">
    <name type="scientific">Phyllotreta striolata</name>
    <name type="common">Striped flea beetle</name>
    <name type="synonym">Crioceris striolata</name>
    <dbReference type="NCBI Taxonomy" id="444603"/>
    <lineage>
        <taxon>Eukaryota</taxon>
        <taxon>Metazoa</taxon>
        <taxon>Ecdysozoa</taxon>
        <taxon>Arthropoda</taxon>
        <taxon>Hexapoda</taxon>
        <taxon>Insecta</taxon>
        <taxon>Pterygota</taxon>
        <taxon>Neoptera</taxon>
        <taxon>Endopterygota</taxon>
        <taxon>Coleoptera</taxon>
        <taxon>Polyphaga</taxon>
        <taxon>Cucujiformia</taxon>
        <taxon>Chrysomeloidea</taxon>
        <taxon>Chrysomelidae</taxon>
        <taxon>Galerucinae</taxon>
        <taxon>Alticini</taxon>
        <taxon>Phyllotreta</taxon>
    </lineage>
</organism>
<dbReference type="GO" id="GO:0005576">
    <property type="term" value="C:extracellular region"/>
    <property type="evidence" value="ECO:0007669"/>
    <property type="project" value="UniProtKB-SubCell"/>
</dbReference>
<comment type="subcellular location">
    <subcellularLocation>
        <location evidence="1">Secreted</location>
    </subcellularLocation>
</comment>
<dbReference type="Proteomes" id="UP001153712">
    <property type="component" value="Chromosome 1"/>
</dbReference>
<feature type="signal peptide" evidence="6">
    <location>
        <begin position="1"/>
        <end position="18"/>
    </location>
</feature>
<dbReference type="Pfam" id="PF00188">
    <property type="entry name" value="CAP"/>
    <property type="match status" value="1"/>
</dbReference>
<dbReference type="InterPro" id="IPR018244">
    <property type="entry name" value="Allrgn_V5/Tpx1_CS"/>
</dbReference>
<dbReference type="SUPFAM" id="SSF57546">
    <property type="entry name" value="Crisp domain-like"/>
    <property type="match status" value="1"/>
</dbReference>
<dbReference type="AlphaFoldDB" id="A0A9N9XM53"/>
<gene>
    <name evidence="8" type="ORF">PHYEVI_LOCUS831</name>
</gene>
<comment type="caution">
    <text evidence="5">Lacks conserved residue(s) required for the propagation of feature annotation.</text>
</comment>
<dbReference type="PROSITE" id="PS51670">
    <property type="entry name" value="SHKT"/>
    <property type="match status" value="1"/>
</dbReference>
<feature type="domain" description="ShKT" evidence="7">
    <location>
        <begin position="229"/>
        <end position="270"/>
    </location>
</feature>
<evidence type="ECO:0000259" key="7">
    <source>
        <dbReference type="PROSITE" id="PS51670"/>
    </source>
</evidence>
<dbReference type="PRINTS" id="PR00838">
    <property type="entry name" value="V5ALLERGEN"/>
</dbReference>
<keyword evidence="9" id="KW-1185">Reference proteome</keyword>
<dbReference type="SUPFAM" id="SSF55797">
    <property type="entry name" value="PR-1-like"/>
    <property type="match status" value="1"/>
</dbReference>
<dbReference type="Gene3D" id="1.10.10.740">
    <property type="entry name" value="Crisp domain"/>
    <property type="match status" value="1"/>
</dbReference>
<dbReference type="SMART" id="SM00198">
    <property type="entry name" value="SCP"/>
    <property type="match status" value="1"/>
</dbReference>
<protein>
    <recommendedName>
        <fullName evidence="7">ShKT domain-containing protein</fullName>
    </recommendedName>
</protein>
<evidence type="ECO:0000256" key="1">
    <source>
        <dbReference type="ARBA" id="ARBA00004613"/>
    </source>
</evidence>
<dbReference type="InterPro" id="IPR014044">
    <property type="entry name" value="CAP_dom"/>
</dbReference>
<evidence type="ECO:0000256" key="6">
    <source>
        <dbReference type="SAM" id="SignalP"/>
    </source>
</evidence>
<accession>A0A9N9XM53</accession>
<dbReference type="InterPro" id="IPR001283">
    <property type="entry name" value="CRISP-related"/>
</dbReference>
<evidence type="ECO:0000256" key="3">
    <source>
        <dbReference type="ARBA" id="ARBA00022525"/>
    </source>
</evidence>
<sequence>MLLKSCIFSTIFLWMIHANTSEFYSNKEKYVNEYNTSIDPLNIAFVDPRITKSKKKIVSYHNHLRSIVQPTASNMLRMRWHKKAASAAQRWASKCIFLTHDDDAGRYIDNYGACGQNIFVSTYKVNWFEAIKTWWMEKNLFIYGKPNQDYRTIGHYTQVVWATTHRVGCGFAECFSDTEFGTKVFYNYVCNYCPAGNRRGKVHRPYKRGEPCNSCKRHCGKNKLCQNGCNAADHYSNCRDLFKRFPTWLCSTDTREGMERKNNCLATCTCRHKIYD</sequence>
<evidence type="ECO:0000256" key="4">
    <source>
        <dbReference type="ARBA" id="ARBA00023157"/>
    </source>
</evidence>
<dbReference type="Gene3D" id="3.40.33.10">
    <property type="entry name" value="CAP"/>
    <property type="match status" value="1"/>
</dbReference>
<comment type="similarity">
    <text evidence="2">Belongs to the CRISP family.</text>
</comment>
<dbReference type="InterPro" id="IPR035940">
    <property type="entry name" value="CAP_sf"/>
</dbReference>
<keyword evidence="4" id="KW-1015">Disulfide bond</keyword>
<keyword evidence="6" id="KW-0732">Signal</keyword>
<keyword evidence="3" id="KW-0964">Secreted</keyword>
<evidence type="ECO:0000256" key="2">
    <source>
        <dbReference type="ARBA" id="ARBA00009923"/>
    </source>
</evidence>
<dbReference type="InterPro" id="IPR003582">
    <property type="entry name" value="ShKT_dom"/>
</dbReference>